<feature type="transmembrane region" description="Helical" evidence="8">
    <location>
        <begin position="282"/>
        <end position="305"/>
    </location>
</feature>
<dbReference type="RefSeq" id="WP_151757135.1">
    <property type="nucleotide sequence ID" value="NZ_BKZW01000001.1"/>
</dbReference>
<protein>
    <recommendedName>
        <fullName evidence="9">Glycosyltransferase RgtA/B/C/D-like domain-containing protein</fullName>
    </recommendedName>
</protein>
<gene>
    <name evidence="10" type="ORF">KDW_35390</name>
</gene>
<evidence type="ECO:0000259" key="9">
    <source>
        <dbReference type="Pfam" id="PF13231"/>
    </source>
</evidence>
<evidence type="ECO:0000256" key="7">
    <source>
        <dbReference type="ARBA" id="ARBA00023136"/>
    </source>
</evidence>
<sequence length="592" mass="65593">MSANPLWGAVLTAVLAIAAVVLTYIFTRRYYGRLAGTLTALLYAVAAVPIFYSRFMWNQNLLLFFVPLLIWCLFRGAVARRPNWLFPAVILVGLLVQFHASSIVLAAPLLVTLVLAPRKTLRWYDLLLSAAGVLFLYSTYIIWLFQTHFQDIYTLLHTSKGQSLIDAQALIFYLQFLGPLQYPMTNSKSVLFPYLNAFVWLLPLMVLLLVAGTVLAVVKVVSARGNEASAATQSTSFFGRLWGWWKQLRQSPLRCGLLILLTWQIVPLIYLTRHDIVLHLHYFIMFMPGPFILIGFFLATLWHWLRTRAISRQQGLRIALDLVCALLVGASGLSALGYVYDASHGRYNDVTWAGQYYNDLASLQKALQTADQMAQQRHLNHIYISADPATQVAFTYLAGQTRTPTTVVNDSCLVLPGAQSGAAMLLTAPRSHRLDLVSSYVHATPAGSLPHPGGPAFNLYVLQPGKTVAAGQDNFTHGLSFVDARSFNNGQQDVLATRWRVPQSMPAGYRTSYNYSFTADAQGGQETPATRTCSFDSLRAGDELVVPLGDPAQTQTAMQVSTFTTLPTTLSYTFMGSFHFSSIHLNNTIQSG</sequence>
<evidence type="ECO:0000256" key="1">
    <source>
        <dbReference type="ARBA" id="ARBA00004651"/>
    </source>
</evidence>
<keyword evidence="5 8" id="KW-0812">Transmembrane</keyword>
<keyword evidence="2" id="KW-1003">Cell membrane</keyword>
<reference evidence="10 11" key="1">
    <citation type="submission" date="2019-10" db="EMBL/GenBank/DDBJ databases">
        <title>Dictyobacter vulcani sp. nov., within the class Ktedonobacteria, isolated from soil of volcanic Mt. Zao.</title>
        <authorList>
            <person name="Zheng Y."/>
            <person name="Wang C.M."/>
            <person name="Sakai Y."/>
            <person name="Abe K."/>
            <person name="Yokota A."/>
            <person name="Yabe S."/>
        </authorList>
    </citation>
    <scope>NUCLEOTIDE SEQUENCE [LARGE SCALE GENOMIC DNA]</scope>
    <source>
        <strain evidence="10 11">W12</strain>
    </source>
</reference>
<keyword evidence="3" id="KW-0328">Glycosyltransferase</keyword>
<feature type="transmembrane region" description="Helical" evidence="8">
    <location>
        <begin position="6"/>
        <end position="27"/>
    </location>
</feature>
<evidence type="ECO:0000313" key="10">
    <source>
        <dbReference type="EMBL" id="GER89377.1"/>
    </source>
</evidence>
<feature type="transmembrane region" description="Helical" evidence="8">
    <location>
        <begin position="34"/>
        <end position="55"/>
    </location>
</feature>
<evidence type="ECO:0000256" key="4">
    <source>
        <dbReference type="ARBA" id="ARBA00022679"/>
    </source>
</evidence>
<proteinExistence type="predicted"/>
<comment type="caution">
    <text evidence="10">The sequence shown here is derived from an EMBL/GenBank/DDBJ whole genome shotgun (WGS) entry which is preliminary data.</text>
</comment>
<comment type="subcellular location">
    <subcellularLocation>
        <location evidence="1">Cell membrane</location>
        <topology evidence="1">Multi-pass membrane protein</topology>
    </subcellularLocation>
</comment>
<dbReference type="EMBL" id="BKZW01000001">
    <property type="protein sequence ID" value="GER89377.1"/>
    <property type="molecule type" value="Genomic_DNA"/>
</dbReference>
<feature type="transmembrane region" description="Helical" evidence="8">
    <location>
        <begin position="253"/>
        <end position="270"/>
    </location>
</feature>
<dbReference type="GO" id="GO:0009103">
    <property type="term" value="P:lipopolysaccharide biosynthetic process"/>
    <property type="evidence" value="ECO:0007669"/>
    <property type="project" value="UniProtKB-ARBA"/>
</dbReference>
<dbReference type="Pfam" id="PF13231">
    <property type="entry name" value="PMT_2"/>
    <property type="match status" value="1"/>
</dbReference>
<evidence type="ECO:0000256" key="3">
    <source>
        <dbReference type="ARBA" id="ARBA00022676"/>
    </source>
</evidence>
<dbReference type="PANTHER" id="PTHR33908:SF11">
    <property type="entry name" value="MEMBRANE PROTEIN"/>
    <property type="match status" value="1"/>
</dbReference>
<keyword evidence="7 8" id="KW-0472">Membrane</keyword>
<organism evidence="10 11">
    <name type="scientific">Dictyobacter vulcani</name>
    <dbReference type="NCBI Taxonomy" id="2607529"/>
    <lineage>
        <taxon>Bacteria</taxon>
        <taxon>Bacillati</taxon>
        <taxon>Chloroflexota</taxon>
        <taxon>Ktedonobacteria</taxon>
        <taxon>Ktedonobacterales</taxon>
        <taxon>Dictyobacteraceae</taxon>
        <taxon>Dictyobacter</taxon>
    </lineage>
</organism>
<name>A0A5J4KSJ1_9CHLR</name>
<evidence type="ECO:0000256" key="5">
    <source>
        <dbReference type="ARBA" id="ARBA00022692"/>
    </source>
</evidence>
<evidence type="ECO:0000256" key="8">
    <source>
        <dbReference type="SAM" id="Phobius"/>
    </source>
</evidence>
<dbReference type="InterPro" id="IPR038731">
    <property type="entry name" value="RgtA/B/C-like"/>
</dbReference>
<feature type="transmembrane region" description="Helical" evidence="8">
    <location>
        <begin position="123"/>
        <end position="143"/>
    </location>
</feature>
<dbReference type="Proteomes" id="UP000326912">
    <property type="component" value="Unassembled WGS sequence"/>
</dbReference>
<dbReference type="AlphaFoldDB" id="A0A5J4KSJ1"/>
<dbReference type="GO" id="GO:0005886">
    <property type="term" value="C:plasma membrane"/>
    <property type="evidence" value="ECO:0007669"/>
    <property type="project" value="UniProtKB-SubCell"/>
</dbReference>
<evidence type="ECO:0000313" key="11">
    <source>
        <dbReference type="Proteomes" id="UP000326912"/>
    </source>
</evidence>
<dbReference type="PANTHER" id="PTHR33908">
    <property type="entry name" value="MANNOSYLTRANSFERASE YKCB-RELATED"/>
    <property type="match status" value="1"/>
</dbReference>
<feature type="transmembrane region" description="Helical" evidence="8">
    <location>
        <begin position="85"/>
        <end position="111"/>
    </location>
</feature>
<dbReference type="InterPro" id="IPR050297">
    <property type="entry name" value="LipidA_mod_glycosyltrf_83"/>
</dbReference>
<feature type="domain" description="Glycosyltransferase RgtA/B/C/D-like" evidence="9">
    <location>
        <begin position="10"/>
        <end position="143"/>
    </location>
</feature>
<evidence type="ECO:0000256" key="6">
    <source>
        <dbReference type="ARBA" id="ARBA00022989"/>
    </source>
</evidence>
<accession>A0A5J4KSJ1</accession>
<feature type="transmembrane region" description="Helical" evidence="8">
    <location>
        <begin position="61"/>
        <end position="78"/>
    </location>
</feature>
<evidence type="ECO:0000256" key="2">
    <source>
        <dbReference type="ARBA" id="ARBA00022475"/>
    </source>
</evidence>
<feature type="transmembrane region" description="Helical" evidence="8">
    <location>
        <begin position="194"/>
        <end position="218"/>
    </location>
</feature>
<dbReference type="GO" id="GO:0016763">
    <property type="term" value="F:pentosyltransferase activity"/>
    <property type="evidence" value="ECO:0007669"/>
    <property type="project" value="TreeGrafter"/>
</dbReference>
<keyword evidence="6 8" id="KW-1133">Transmembrane helix</keyword>
<keyword evidence="11" id="KW-1185">Reference proteome</keyword>
<feature type="transmembrane region" description="Helical" evidence="8">
    <location>
        <begin position="317"/>
        <end position="340"/>
    </location>
</feature>
<keyword evidence="4" id="KW-0808">Transferase</keyword>